<dbReference type="InterPro" id="IPR027268">
    <property type="entry name" value="Peptidase_M4/M1_CTD_sf"/>
</dbReference>
<feature type="active site" description="Proton donor" evidence="1">
    <location>
        <position position="437"/>
    </location>
</feature>
<evidence type="ECO:0000256" key="1">
    <source>
        <dbReference type="PIRSR" id="PIRSR634015-1"/>
    </source>
</evidence>
<dbReference type="Pfam" id="PF01433">
    <property type="entry name" value="Peptidase_M1"/>
    <property type="match status" value="1"/>
</dbReference>
<dbReference type="InterPro" id="IPR042097">
    <property type="entry name" value="Aminopeptidase_N-like_N_sf"/>
</dbReference>
<evidence type="ECO:0000313" key="7">
    <source>
        <dbReference type="EMBL" id="ADW69679.1"/>
    </source>
</evidence>
<protein>
    <submittedName>
        <fullName evidence="7">Peptidase M1 membrane alanine aminopeptidase</fullName>
    </submittedName>
</protein>
<evidence type="ECO:0000256" key="4">
    <source>
        <dbReference type="SAM" id="SignalP"/>
    </source>
</evidence>
<feature type="compositionally biased region" description="Low complexity" evidence="3">
    <location>
        <begin position="37"/>
        <end position="48"/>
    </location>
</feature>
<dbReference type="PANTHER" id="PTHR45726:SF3">
    <property type="entry name" value="LEUKOTRIENE A-4 HYDROLASE"/>
    <property type="match status" value="1"/>
</dbReference>
<dbReference type="PaxDb" id="1198114-AciX9_2654"/>
<dbReference type="SUPFAM" id="SSF63737">
    <property type="entry name" value="Leukotriene A4 hydrolase N-terminal domain"/>
    <property type="match status" value="1"/>
</dbReference>
<dbReference type="Gene3D" id="1.10.390.10">
    <property type="entry name" value="Neutral Protease Domain 2"/>
    <property type="match status" value="1"/>
</dbReference>
<keyword evidence="7" id="KW-0378">Hydrolase</keyword>
<keyword evidence="2" id="KW-0479">Metal-binding</keyword>
<dbReference type="GO" id="GO:0008237">
    <property type="term" value="F:metallopeptidase activity"/>
    <property type="evidence" value="ECO:0007669"/>
    <property type="project" value="InterPro"/>
</dbReference>
<keyword evidence="4" id="KW-0732">Signal</keyword>
<dbReference type="InterPro" id="IPR014782">
    <property type="entry name" value="Peptidase_M1_dom"/>
</dbReference>
<dbReference type="PANTHER" id="PTHR45726">
    <property type="entry name" value="LEUKOTRIENE A-4 HYDROLASE"/>
    <property type="match status" value="1"/>
</dbReference>
<dbReference type="AlphaFoldDB" id="E8WX37"/>
<dbReference type="Proteomes" id="UP000000343">
    <property type="component" value="Chromosome"/>
</dbReference>
<comment type="cofactor">
    <cofactor evidence="2">
        <name>Zn(2+)</name>
        <dbReference type="ChEBI" id="CHEBI:29105"/>
    </cofactor>
    <text evidence="2">Binds 1 zinc ion per subunit.</text>
</comment>
<dbReference type="Pfam" id="PF17900">
    <property type="entry name" value="Peptidase_M1_N"/>
    <property type="match status" value="1"/>
</dbReference>
<feature type="active site" description="Proton acceptor" evidence="1">
    <location>
        <position position="363"/>
    </location>
</feature>
<dbReference type="InterPro" id="IPR034015">
    <property type="entry name" value="M1_LTA4H"/>
</dbReference>
<dbReference type="SUPFAM" id="SSF55486">
    <property type="entry name" value="Metalloproteases ('zincins'), catalytic domain"/>
    <property type="match status" value="1"/>
</dbReference>
<dbReference type="GO" id="GO:0008270">
    <property type="term" value="F:zinc ion binding"/>
    <property type="evidence" value="ECO:0007669"/>
    <property type="project" value="InterPro"/>
</dbReference>
<gene>
    <name evidence="7" type="ordered locus">AciX9_2654</name>
</gene>
<keyword evidence="7" id="KW-0645">Protease</keyword>
<dbReference type="HOGENOM" id="CLU_014298_1_1_0"/>
<feature type="signal peptide" evidence="4">
    <location>
        <begin position="1"/>
        <end position="21"/>
    </location>
</feature>
<feature type="domain" description="Peptidase M1 membrane alanine aminopeptidase" evidence="5">
    <location>
        <begin position="295"/>
        <end position="497"/>
    </location>
</feature>
<dbReference type="KEGG" id="acm:AciX9_2654"/>
<dbReference type="CDD" id="cd09603">
    <property type="entry name" value="M1_APN_like"/>
    <property type="match status" value="1"/>
</dbReference>
<feature type="chain" id="PRO_5003233450" evidence="4">
    <location>
        <begin position="22"/>
        <end position="579"/>
    </location>
</feature>
<evidence type="ECO:0000256" key="3">
    <source>
        <dbReference type="SAM" id="MobiDB-lite"/>
    </source>
</evidence>
<evidence type="ECO:0000259" key="6">
    <source>
        <dbReference type="Pfam" id="PF17900"/>
    </source>
</evidence>
<feature type="region of interest" description="Disordered" evidence="3">
    <location>
        <begin position="29"/>
        <end position="53"/>
    </location>
</feature>
<reference evidence="8" key="1">
    <citation type="submission" date="2011-01" db="EMBL/GenBank/DDBJ databases">
        <title>Complete sequence of chromosome of Acidobacterium sp. MP5ACTX9.</title>
        <authorList>
            <consortium name="US DOE Joint Genome Institute"/>
            <person name="Lucas S."/>
            <person name="Copeland A."/>
            <person name="Lapidus A."/>
            <person name="Cheng J.-F."/>
            <person name="Goodwin L."/>
            <person name="Pitluck S."/>
            <person name="Teshima H."/>
            <person name="Detter J.C."/>
            <person name="Han C."/>
            <person name="Tapia R."/>
            <person name="Land M."/>
            <person name="Hauser L."/>
            <person name="Kyrpides N."/>
            <person name="Ivanova N."/>
            <person name="Ovchinnikova G."/>
            <person name="Pagani I."/>
            <person name="Rawat S.R."/>
            <person name="Mannisto M."/>
            <person name="Haggblom M.M."/>
            <person name="Woyke T."/>
        </authorList>
    </citation>
    <scope>NUCLEOTIDE SEQUENCE [LARGE SCALE GENOMIC DNA]</scope>
    <source>
        <strain evidence="8">MP5ACTX9</strain>
    </source>
</reference>
<organism evidence="8">
    <name type="scientific">Granulicella tundricola (strain ATCC BAA-1859 / DSM 23138 / MP5ACTX9)</name>
    <dbReference type="NCBI Taxonomy" id="1198114"/>
    <lineage>
        <taxon>Bacteria</taxon>
        <taxon>Pseudomonadati</taxon>
        <taxon>Acidobacteriota</taxon>
        <taxon>Terriglobia</taxon>
        <taxon>Terriglobales</taxon>
        <taxon>Acidobacteriaceae</taxon>
        <taxon>Granulicella</taxon>
    </lineage>
</organism>
<dbReference type="RefSeq" id="WP_013580994.1">
    <property type="nucleotide sequence ID" value="NC_015064.1"/>
</dbReference>
<dbReference type="eggNOG" id="COG0308">
    <property type="taxonomic scope" value="Bacteria"/>
</dbReference>
<evidence type="ECO:0000313" key="8">
    <source>
        <dbReference type="Proteomes" id="UP000000343"/>
    </source>
</evidence>
<dbReference type="GO" id="GO:0004177">
    <property type="term" value="F:aminopeptidase activity"/>
    <property type="evidence" value="ECO:0007669"/>
    <property type="project" value="UniProtKB-KW"/>
</dbReference>
<feature type="binding site" evidence="2">
    <location>
        <position position="385"/>
    </location>
    <ligand>
        <name>Zn(2+)</name>
        <dbReference type="ChEBI" id="CHEBI:29105"/>
        <note>catalytic</note>
    </ligand>
</feature>
<dbReference type="Gene3D" id="2.60.40.1730">
    <property type="entry name" value="tricorn interacting facor f3 domain"/>
    <property type="match status" value="1"/>
</dbReference>
<dbReference type="EMBL" id="CP002480">
    <property type="protein sequence ID" value="ADW69679.1"/>
    <property type="molecule type" value="Genomic_DNA"/>
</dbReference>
<evidence type="ECO:0000256" key="2">
    <source>
        <dbReference type="PIRSR" id="PIRSR634015-3"/>
    </source>
</evidence>
<sequence>MRMIRTALPACILASSLFAQIAPAPVLPKTPSDTTSTTYPAANAQNTPAPAPATPSRYDVLHAAYGPYRANNDLLYYHLDVRVDPVAKTIAGTNQIRFKMLADGNRIQLDLTDTLQIDSITLNKIPLHYTHDSNAVFIDFPQTLKQGQTYSILFRYSGAPKAKGRFGGMTFEQDPAGRPWITTACEDDGSSIWWPSKDQWKDEPQDGMDISVSVPNALTDVSNGRFVSRIDLHDGYSQWNWHVTYPINSYDVALNIAAYSHFSDTYKSRDFPPLTLDYYALPEDLDKAKAQFPQATNMLKAFEHYFGEYPFARDGYKLIEVPYSGMEHQSAVSYGNHFANGYLNRDWTGVGISPRFDFIIIHESGHEWFGNAITAQDRSSTWIHEGWDTYLETLFVEYHYGRPDAIKYTNGLISKVRNRTPIIPEAWSNQEPPQDMYFKGALMIATLRSVLNDDAKWFSLIHEFYQHFKYQNIMTDDVVAWWNDHTGLYLNPFFNQYLRHTAIPNLELNFDEASQTVLYKWQVDEPGFAMPIRIGEAGTDETHWQTIFPTTTWQSLKTPLTKDQFAAATDLFFINVSKT</sequence>
<keyword evidence="2" id="KW-0862">Zinc</keyword>
<evidence type="ECO:0000259" key="5">
    <source>
        <dbReference type="Pfam" id="PF01433"/>
    </source>
</evidence>
<keyword evidence="8" id="KW-1185">Reference proteome</keyword>
<dbReference type="InterPro" id="IPR045357">
    <property type="entry name" value="Aminopeptidase_N-like_N"/>
</dbReference>
<accession>E8WX37</accession>
<dbReference type="STRING" id="1198114.AciX9_2654"/>
<keyword evidence="7" id="KW-0031">Aminopeptidase</keyword>
<name>E8WX37_GRATM</name>
<feature type="domain" description="Aminopeptidase N-like N-terminal" evidence="6">
    <location>
        <begin position="76"/>
        <end position="250"/>
    </location>
</feature>
<proteinExistence type="predicted"/>
<feature type="binding site" evidence="2">
    <location>
        <position position="366"/>
    </location>
    <ligand>
        <name>Zn(2+)</name>
        <dbReference type="ChEBI" id="CHEBI:29105"/>
        <note>catalytic</note>
    </ligand>
</feature>
<feature type="binding site" evidence="2">
    <location>
        <position position="362"/>
    </location>
    <ligand>
        <name>Zn(2+)</name>
        <dbReference type="ChEBI" id="CHEBI:29105"/>
        <note>catalytic</note>
    </ligand>
</feature>